<dbReference type="GO" id="GO:0007165">
    <property type="term" value="P:signal transduction"/>
    <property type="evidence" value="ECO:0007669"/>
    <property type="project" value="TreeGrafter"/>
</dbReference>
<dbReference type="AlphaFoldDB" id="A0AAD9K1L5"/>
<reference evidence="2" key="1">
    <citation type="journal article" date="2023" name="Mol. Biol. Evol.">
        <title>Third-Generation Sequencing Reveals the Adaptive Role of the Epigenome in Three Deep-Sea Polychaetes.</title>
        <authorList>
            <person name="Perez M."/>
            <person name="Aroh O."/>
            <person name="Sun Y."/>
            <person name="Lan Y."/>
            <person name="Juniper S.K."/>
            <person name="Young C.R."/>
            <person name="Angers B."/>
            <person name="Qian P.Y."/>
        </authorList>
    </citation>
    <scope>NUCLEOTIDE SEQUENCE</scope>
    <source>
        <strain evidence="2">P08H-3</strain>
    </source>
</reference>
<dbReference type="EMBL" id="JAODUP010000099">
    <property type="protein sequence ID" value="KAK2162433.1"/>
    <property type="molecule type" value="Genomic_DNA"/>
</dbReference>
<dbReference type="SUPFAM" id="SSF56112">
    <property type="entry name" value="Protein kinase-like (PK-like)"/>
    <property type="match status" value="1"/>
</dbReference>
<gene>
    <name evidence="2" type="ORF">LSH36_99g08088</name>
</gene>
<evidence type="ECO:0000313" key="2">
    <source>
        <dbReference type="EMBL" id="KAK2162433.1"/>
    </source>
</evidence>
<dbReference type="GO" id="GO:0005524">
    <property type="term" value="F:ATP binding"/>
    <property type="evidence" value="ECO:0007669"/>
    <property type="project" value="InterPro"/>
</dbReference>
<dbReference type="PROSITE" id="PS50011">
    <property type="entry name" value="PROTEIN_KINASE_DOM"/>
    <property type="match status" value="1"/>
</dbReference>
<dbReference type="Proteomes" id="UP001208570">
    <property type="component" value="Unassembled WGS sequence"/>
</dbReference>
<dbReference type="InterPro" id="IPR000719">
    <property type="entry name" value="Prot_kinase_dom"/>
</dbReference>
<protein>
    <recommendedName>
        <fullName evidence="1">Protein kinase domain-containing protein</fullName>
    </recommendedName>
</protein>
<accession>A0AAD9K1L5</accession>
<dbReference type="PANTHER" id="PTHR48011">
    <property type="entry name" value="CCR4-NOT TRANSCRIPTIONAL COMPLEX SUBUNIT CAF120-RELATED"/>
    <property type="match status" value="1"/>
</dbReference>
<evidence type="ECO:0000259" key="1">
    <source>
        <dbReference type="PROSITE" id="PS50011"/>
    </source>
</evidence>
<dbReference type="PANTHER" id="PTHR48011:SF84">
    <property type="entry name" value="KINASE, PUTATIVE-RELATED"/>
    <property type="match status" value="1"/>
</dbReference>
<evidence type="ECO:0000313" key="3">
    <source>
        <dbReference type="Proteomes" id="UP001208570"/>
    </source>
</evidence>
<dbReference type="InterPro" id="IPR011009">
    <property type="entry name" value="Kinase-like_dom_sf"/>
</dbReference>
<dbReference type="GO" id="GO:0004672">
    <property type="term" value="F:protein kinase activity"/>
    <property type="evidence" value="ECO:0007669"/>
    <property type="project" value="InterPro"/>
</dbReference>
<organism evidence="2 3">
    <name type="scientific">Paralvinella palmiformis</name>
    <dbReference type="NCBI Taxonomy" id="53620"/>
    <lineage>
        <taxon>Eukaryota</taxon>
        <taxon>Metazoa</taxon>
        <taxon>Spiralia</taxon>
        <taxon>Lophotrochozoa</taxon>
        <taxon>Annelida</taxon>
        <taxon>Polychaeta</taxon>
        <taxon>Sedentaria</taxon>
        <taxon>Canalipalpata</taxon>
        <taxon>Terebellida</taxon>
        <taxon>Terebelliformia</taxon>
        <taxon>Alvinellidae</taxon>
        <taxon>Paralvinella</taxon>
    </lineage>
</organism>
<dbReference type="Pfam" id="PF00069">
    <property type="entry name" value="Pkinase"/>
    <property type="match status" value="1"/>
</dbReference>
<name>A0AAD9K1L5_9ANNE</name>
<sequence>MSHVCFQGIGNSEIDMELPSLPSTEPNMKYVQETQLARCQSLGCLRNMVENKMVIENGSFKRDHQWTVVGKMGRGHSNSYSMAVDKTTSYKFVAKRVTSIKRMMREIRILSKLINNPNVVIPFGYAQYDVSFIFLEFVQGPTLHEILSGKKLSVFEATKYIEDILNGLMLLYSQSICKNNITAENLVVTNRDSTTIVMVGFGSATDSVSNNPVLCQGPVTHMAPELARDNTCYSHFSDVFAVMIVFKQMIDGEIPGCRVESEAALEQRKGGEVPTANYKYKQLVTFMEAGFKPDPGERASAKWLLDHPLLANPVDDSPEVVPIVQKTHTSTEKHQVCLQIPDYQQICSFPVPISDTPTVTSHSPDVANVLDVYHPW</sequence>
<keyword evidence="3" id="KW-1185">Reference proteome</keyword>
<feature type="domain" description="Protein kinase" evidence="1">
    <location>
        <begin position="66"/>
        <end position="310"/>
    </location>
</feature>
<dbReference type="Gene3D" id="1.10.510.10">
    <property type="entry name" value="Transferase(Phosphotransferase) domain 1"/>
    <property type="match status" value="1"/>
</dbReference>
<dbReference type="InterPro" id="IPR052751">
    <property type="entry name" value="Plant_MAPKKK"/>
</dbReference>
<comment type="caution">
    <text evidence="2">The sequence shown here is derived from an EMBL/GenBank/DDBJ whole genome shotgun (WGS) entry which is preliminary data.</text>
</comment>
<proteinExistence type="predicted"/>